<dbReference type="PANTHER" id="PTHR43861:SF1">
    <property type="entry name" value="TRANS-ACONITATE 2-METHYLTRANSFERASE"/>
    <property type="match status" value="1"/>
</dbReference>
<dbReference type="EMBL" id="CP034562">
    <property type="protein sequence ID" value="AZQ61277.1"/>
    <property type="molecule type" value="Genomic_DNA"/>
</dbReference>
<evidence type="ECO:0000313" key="3">
    <source>
        <dbReference type="Proteomes" id="UP000267268"/>
    </source>
</evidence>
<sequence length="257" mass="29793">MTNIDNWDTSLYESKHAFVFDYGEDVVRLLQPKEEERILDLGCGSGQLTNMISKSVKEVIGIDSSAEMIQQAKENYPSINFYQKDATAFKFYQKFDAIFSNATLHWIKDYHFCIQSMYSNLKEGGRIVVEFGGKGNIEKIEKALKKVLLKYGYIDQSEFEQWFFPSIGEYSLALEKVGFKVTFAEHFDRPTKLEDTENGIKDLLKMFGKNFLVGVLESEVDLILNEVQESLRKDLFVDNEWFADYKRIRIVATKEVI</sequence>
<dbReference type="PANTHER" id="PTHR43861">
    <property type="entry name" value="TRANS-ACONITATE 2-METHYLTRANSFERASE-RELATED"/>
    <property type="match status" value="1"/>
</dbReference>
<dbReference type="OrthoDB" id="9789123at2"/>
<dbReference type="CDD" id="cd02440">
    <property type="entry name" value="AdoMet_MTases"/>
    <property type="match status" value="1"/>
</dbReference>
<name>A0A3Q9FNN4_9BACT</name>
<keyword evidence="2" id="KW-0808">Transferase</keyword>
<keyword evidence="2" id="KW-0489">Methyltransferase</keyword>
<dbReference type="RefSeq" id="WP_126611587.1">
    <property type="nucleotide sequence ID" value="NZ_CP034562.1"/>
</dbReference>
<dbReference type="SUPFAM" id="SSF53335">
    <property type="entry name" value="S-adenosyl-L-methionine-dependent methyltransferases"/>
    <property type="match status" value="1"/>
</dbReference>
<dbReference type="InterPro" id="IPR025714">
    <property type="entry name" value="Methyltranfer_dom"/>
</dbReference>
<protein>
    <submittedName>
        <fullName evidence="2">Class I SAM-dependent methyltransferase</fullName>
    </submittedName>
</protein>
<organism evidence="2 3">
    <name type="scientific">Flammeovirga pectinis</name>
    <dbReference type="NCBI Taxonomy" id="2494373"/>
    <lineage>
        <taxon>Bacteria</taxon>
        <taxon>Pseudomonadati</taxon>
        <taxon>Bacteroidota</taxon>
        <taxon>Cytophagia</taxon>
        <taxon>Cytophagales</taxon>
        <taxon>Flammeovirgaceae</taxon>
        <taxon>Flammeovirga</taxon>
    </lineage>
</organism>
<evidence type="ECO:0000259" key="1">
    <source>
        <dbReference type="Pfam" id="PF13847"/>
    </source>
</evidence>
<dbReference type="Proteomes" id="UP000267268">
    <property type="component" value="Chromosome 1"/>
</dbReference>
<accession>A0A3Q9FNN4</accession>
<dbReference type="Gene3D" id="3.40.50.150">
    <property type="entry name" value="Vaccinia Virus protein VP39"/>
    <property type="match status" value="1"/>
</dbReference>
<dbReference type="AlphaFoldDB" id="A0A3Q9FNN4"/>
<proteinExistence type="predicted"/>
<dbReference type="GO" id="GO:0008168">
    <property type="term" value="F:methyltransferase activity"/>
    <property type="evidence" value="ECO:0007669"/>
    <property type="project" value="UniProtKB-KW"/>
</dbReference>
<dbReference type="GO" id="GO:0032259">
    <property type="term" value="P:methylation"/>
    <property type="evidence" value="ECO:0007669"/>
    <property type="project" value="UniProtKB-KW"/>
</dbReference>
<gene>
    <name evidence="2" type="ORF">EI427_03280</name>
</gene>
<dbReference type="InterPro" id="IPR029063">
    <property type="entry name" value="SAM-dependent_MTases_sf"/>
</dbReference>
<evidence type="ECO:0000313" key="2">
    <source>
        <dbReference type="EMBL" id="AZQ61277.1"/>
    </source>
</evidence>
<dbReference type="Pfam" id="PF13847">
    <property type="entry name" value="Methyltransf_31"/>
    <property type="match status" value="1"/>
</dbReference>
<reference evidence="2 3" key="1">
    <citation type="submission" date="2018-12" db="EMBL/GenBank/DDBJ databases">
        <title>Flammeovirga pectinis sp. nov., isolated from the gut of the Korean scallop, Patinopecten yessoensis.</title>
        <authorList>
            <person name="Bae J.-W."/>
            <person name="Jeong Y.-S."/>
            <person name="Kang W."/>
        </authorList>
    </citation>
    <scope>NUCLEOTIDE SEQUENCE [LARGE SCALE GENOMIC DNA]</scope>
    <source>
        <strain evidence="2 3">L12M1</strain>
    </source>
</reference>
<dbReference type="KEGG" id="fll:EI427_03280"/>
<keyword evidence="3" id="KW-1185">Reference proteome</keyword>
<feature type="domain" description="Methyltransferase" evidence="1">
    <location>
        <begin position="33"/>
        <end position="133"/>
    </location>
</feature>